<gene>
    <name evidence="2" type="ORF">SE17_07645</name>
</gene>
<reference evidence="2 3" key="1">
    <citation type="submission" date="2015-09" db="EMBL/GenBank/DDBJ databases">
        <title>Draft genome sequence of Kouleothrix aurantiaca JCM 19913.</title>
        <authorList>
            <person name="Hemp J."/>
        </authorList>
    </citation>
    <scope>NUCLEOTIDE SEQUENCE [LARGE SCALE GENOMIC DNA]</scope>
    <source>
        <strain evidence="2 3">COM-B</strain>
    </source>
</reference>
<dbReference type="Proteomes" id="UP000050509">
    <property type="component" value="Unassembled WGS sequence"/>
</dbReference>
<evidence type="ECO:0000313" key="2">
    <source>
        <dbReference type="EMBL" id="KPV53774.1"/>
    </source>
</evidence>
<sequence length="472" mass="50506">MAPAGTQASSHREAPLISKDPGADNTDLYAFVSPDKPDTVTIIANYIPLEEPAGGPNFATFDDDVLYEIKIDNSGDGKEDITYQFRFTTKVRNPNTFLYNLGPISSLDDKNWNMPQYYDVTRIKNGKTSKIGNNIPTPPVNVGPRSTPNYEALAAAAVRKISDNTMVFARQRDDPFFVDLGSIFDLGGLRPFNGAHLIPLATAPGVDGVGGYNTHTIAIQVPIKDLTSTGKKPKADDPAAAIGIYASASRMSRRVLRADGTIREYGNYVQVSRLGNPLINEVIIPVGKKDYWNASDPSKDKQFLKNYETPELAGIVNLLYGTALGSLGGKPARTTGRTDLSLILLTGVPGLNYTGKTPADLLRLNVGIAPTAAVGKGDVLGVLNGDLAGFPNGRRLEDDVTDIELRAVADGYGSFLNGAFGLPNNSPNNAVGDGVNENDMPFLSSFPYVATPHQGYEHTHHKVGSASTPAIK</sequence>
<dbReference type="PATRIC" id="fig|186479.3.peg.3065"/>
<evidence type="ECO:0000256" key="1">
    <source>
        <dbReference type="SAM" id="MobiDB-lite"/>
    </source>
</evidence>
<evidence type="ECO:0008006" key="4">
    <source>
        <dbReference type="Google" id="ProtNLM"/>
    </source>
</evidence>
<keyword evidence="3" id="KW-1185">Reference proteome</keyword>
<dbReference type="Pfam" id="PF14224">
    <property type="entry name" value="DUF4331"/>
    <property type="match status" value="1"/>
</dbReference>
<dbReference type="EMBL" id="LJCR01000181">
    <property type="protein sequence ID" value="KPV53774.1"/>
    <property type="molecule type" value="Genomic_DNA"/>
</dbReference>
<proteinExistence type="predicted"/>
<evidence type="ECO:0000313" key="3">
    <source>
        <dbReference type="Proteomes" id="UP000050509"/>
    </source>
</evidence>
<accession>A0A0P9FAT2</accession>
<dbReference type="InterPro" id="IPR025566">
    <property type="entry name" value="DUF4331"/>
</dbReference>
<comment type="caution">
    <text evidence="2">The sequence shown here is derived from an EMBL/GenBank/DDBJ whole genome shotgun (WGS) entry which is preliminary data.</text>
</comment>
<feature type="region of interest" description="Disordered" evidence="1">
    <location>
        <begin position="1"/>
        <end position="22"/>
    </location>
</feature>
<dbReference type="AlphaFoldDB" id="A0A0P9FAT2"/>
<organism evidence="2 3">
    <name type="scientific">Kouleothrix aurantiaca</name>
    <dbReference type="NCBI Taxonomy" id="186479"/>
    <lineage>
        <taxon>Bacteria</taxon>
        <taxon>Bacillati</taxon>
        <taxon>Chloroflexota</taxon>
        <taxon>Chloroflexia</taxon>
        <taxon>Chloroflexales</taxon>
        <taxon>Roseiflexineae</taxon>
        <taxon>Roseiflexaceae</taxon>
        <taxon>Kouleothrix</taxon>
    </lineage>
</organism>
<name>A0A0P9FAT2_9CHLR</name>
<protein>
    <recommendedName>
        <fullName evidence="4">DUF4331 domain-containing protein</fullName>
    </recommendedName>
</protein>